<evidence type="ECO:0000256" key="5">
    <source>
        <dbReference type="ARBA" id="ARBA00041580"/>
    </source>
</evidence>
<keyword evidence="4" id="KW-0443">Lipid metabolism</keyword>
<evidence type="ECO:0000256" key="1">
    <source>
        <dbReference type="ARBA" id="ARBA00005194"/>
    </source>
</evidence>
<keyword evidence="3" id="KW-0560">Oxidoreductase</keyword>
<evidence type="ECO:0000256" key="6">
    <source>
        <dbReference type="ARBA" id="ARBA00041707"/>
    </source>
</evidence>
<gene>
    <name evidence="7" type="ORF">FQA47_013755</name>
</gene>
<reference evidence="7" key="1">
    <citation type="journal article" name="BMC Genomics">
        <title>Long-read sequencing and de novo genome assembly of marine medaka (Oryzias melastigma).</title>
        <authorList>
            <person name="Liang P."/>
            <person name="Saqib H.S.A."/>
            <person name="Ni X."/>
            <person name="Shen Y."/>
        </authorList>
    </citation>
    <scope>NUCLEOTIDE SEQUENCE</scope>
    <source>
        <strain evidence="7">Bigg-433</strain>
    </source>
</reference>
<dbReference type="InterPro" id="IPR002347">
    <property type="entry name" value="SDR_fam"/>
</dbReference>
<keyword evidence="4" id="KW-0276">Fatty acid metabolism</keyword>
<accession>A0A834EXE5</accession>
<dbReference type="AlphaFoldDB" id="A0A834EXE5"/>
<proteinExistence type="inferred from homology"/>
<dbReference type="GO" id="GO:0016616">
    <property type="term" value="F:oxidoreductase activity, acting on the CH-OH group of donors, NAD or NADP as acceptor"/>
    <property type="evidence" value="ECO:0007669"/>
    <property type="project" value="TreeGrafter"/>
</dbReference>
<dbReference type="PANTHER" id="PTHR42760">
    <property type="entry name" value="SHORT-CHAIN DEHYDROGENASES/REDUCTASES FAMILY MEMBER"/>
    <property type="match status" value="1"/>
</dbReference>
<evidence type="ECO:0000256" key="2">
    <source>
        <dbReference type="ARBA" id="ARBA00006484"/>
    </source>
</evidence>
<evidence type="ECO:0000313" key="8">
    <source>
        <dbReference type="Proteomes" id="UP000646548"/>
    </source>
</evidence>
<evidence type="ECO:0000256" key="3">
    <source>
        <dbReference type="ARBA" id="ARBA00023002"/>
    </source>
</evidence>
<dbReference type="InterPro" id="IPR003560">
    <property type="entry name" value="DHB_DH"/>
</dbReference>
<dbReference type="PANTHER" id="PTHR42760:SF133">
    <property type="entry name" value="3-OXOACYL-[ACYL-CARRIER-PROTEIN] REDUCTASE"/>
    <property type="match status" value="1"/>
</dbReference>
<evidence type="ECO:0000256" key="4">
    <source>
        <dbReference type="ARBA" id="ARBA00023160"/>
    </source>
</evidence>
<dbReference type="CDD" id="cd05233">
    <property type="entry name" value="SDR_c"/>
    <property type="match status" value="1"/>
</dbReference>
<dbReference type="InterPro" id="IPR036291">
    <property type="entry name" value="NAD(P)-bd_dom_sf"/>
</dbReference>
<dbReference type="SUPFAM" id="SSF51735">
    <property type="entry name" value="NAD(P)-binding Rossmann-fold domains"/>
    <property type="match status" value="1"/>
</dbReference>
<keyword evidence="4" id="KW-0275">Fatty acid biosynthesis</keyword>
<sequence length="181" mass="19797">MSRLAVVCGGSRGIGAAVSRLLAQRGCRVAVLSRNEDASRAAVAALPGDHHVAFSCDVSKEQEVQRTFESIRRTCGHVSYLVNAAGINRDALLLRSRPEDMLALLHTNLLGCMLTCRAALRDMLHMQEAAIVNIGTHLMSAMSCLCWPLGGRREQDFTVLEHFKPSNSNVHQDFFCLFTSA</sequence>
<name>A0A834EXE5_ORYME</name>
<keyword evidence="4" id="KW-0444">Lipid biosynthesis</keyword>
<dbReference type="GO" id="GO:0019290">
    <property type="term" value="P:siderophore biosynthetic process"/>
    <property type="evidence" value="ECO:0007669"/>
    <property type="project" value="InterPro"/>
</dbReference>
<dbReference type="GO" id="GO:0048038">
    <property type="term" value="F:quinone binding"/>
    <property type="evidence" value="ECO:0007669"/>
    <property type="project" value="TreeGrafter"/>
</dbReference>
<evidence type="ECO:0000313" key="7">
    <source>
        <dbReference type="EMBL" id="KAF6717245.1"/>
    </source>
</evidence>
<dbReference type="Gene3D" id="3.40.50.720">
    <property type="entry name" value="NAD(P)-binding Rossmann-like Domain"/>
    <property type="match status" value="1"/>
</dbReference>
<dbReference type="Pfam" id="PF00106">
    <property type="entry name" value="adh_short"/>
    <property type="match status" value="1"/>
</dbReference>
<dbReference type="EMBL" id="WKFB01000861">
    <property type="protein sequence ID" value="KAF6717245.1"/>
    <property type="molecule type" value="Genomic_DNA"/>
</dbReference>
<dbReference type="PRINTS" id="PR01397">
    <property type="entry name" value="DHBDHDRGNASE"/>
</dbReference>
<comment type="caution">
    <text evidence="7">The sequence shown here is derived from an EMBL/GenBank/DDBJ whole genome shotgun (WGS) entry which is preliminary data.</text>
</comment>
<comment type="similarity">
    <text evidence="2">Belongs to the short-chain dehydrogenases/reductases (SDR) family.</text>
</comment>
<dbReference type="GO" id="GO:0006633">
    <property type="term" value="P:fatty acid biosynthetic process"/>
    <property type="evidence" value="ECO:0007669"/>
    <property type="project" value="UniProtKB-KW"/>
</dbReference>
<protein>
    <recommendedName>
        <fullName evidence="6">3-ketoacyl-[acyl-carrier-protein] reductase beta subunit</fullName>
    </recommendedName>
    <alternativeName>
        <fullName evidence="5">Quinone reductase CBR4</fullName>
    </alternativeName>
</protein>
<dbReference type="GO" id="GO:0008667">
    <property type="term" value="F:2,3-dihydro-2,3-dihydroxybenzoate dehydrogenase activity"/>
    <property type="evidence" value="ECO:0007669"/>
    <property type="project" value="InterPro"/>
</dbReference>
<comment type="pathway">
    <text evidence="1">Lipid metabolism; fatty acid biosynthesis.</text>
</comment>
<organism evidence="7 8">
    <name type="scientific">Oryzias melastigma</name>
    <name type="common">Marine medaka</name>
    <dbReference type="NCBI Taxonomy" id="30732"/>
    <lineage>
        <taxon>Eukaryota</taxon>
        <taxon>Metazoa</taxon>
        <taxon>Chordata</taxon>
        <taxon>Craniata</taxon>
        <taxon>Vertebrata</taxon>
        <taxon>Euteleostomi</taxon>
        <taxon>Actinopterygii</taxon>
        <taxon>Neopterygii</taxon>
        <taxon>Teleostei</taxon>
        <taxon>Neoteleostei</taxon>
        <taxon>Acanthomorphata</taxon>
        <taxon>Ovalentaria</taxon>
        <taxon>Atherinomorphae</taxon>
        <taxon>Beloniformes</taxon>
        <taxon>Adrianichthyidae</taxon>
        <taxon>Oryziinae</taxon>
        <taxon>Oryzias</taxon>
    </lineage>
</organism>
<dbReference type="Proteomes" id="UP000646548">
    <property type="component" value="Unassembled WGS sequence"/>
</dbReference>